<proteinExistence type="inferred from homology"/>
<dbReference type="Pfam" id="PF02163">
    <property type="entry name" value="Peptidase_M50"/>
    <property type="match status" value="1"/>
</dbReference>
<keyword evidence="8 11" id="KW-1133">Transmembrane helix</keyword>
<evidence type="ECO:0000256" key="10">
    <source>
        <dbReference type="ARBA" id="ARBA00023136"/>
    </source>
</evidence>
<evidence type="ECO:0000256" key="1">
    <source>
        <dbReference type="ARBA" id="ARBA00001947"/>
    </source>
</evidence>
<keyword evidence="9" id="KW-0482">Metalloprotease</keyword>
<keyword evidence="4 13" id="KW-0645">Protease</keyword>
<gene>
    <name evidence="13" type="ORF">IAB70_04330</name>
</gene>
<organism evidence="13 14">
    <name type="scientific">Candidatus Merdicola faecigallinarum</name>
    <dbReference type="NCBI Taxonomy" id="2840862"/>
    <lineage>
        <taxon>Bacteria</taxon>
        <taxon>Bacillati</taxon>
        <taxon>Bacillota</taxon>
        <taxon>Clostridia</taxon>
        <taxon>Candidatus Merdicola</taxon>
    </lineage>
</organism>
<evidence type="ECO:0000256" key="8">
    <source>
        <dbReference type="ARBA" id="ARBA00022989"/>
    </source>
</evidence>
<dbReference type="InterPro" id="IPR008915">
    <property type="entry name" value="Peptidase_M50"/>
</dbReference>
<dbReference type="AlphaFoldDB" id="A0A9D1S9Y2"/>
<dbReference type="GO" id="GO:0004222">
    <property type="term" value="F:metalloendopeptidase activity"/>
    <property type="evidence" value="ECO:0007669"/>
    <property type="project" value="InterPro"/>
</dbReference>
<comment type="caution">
    <text evidence="13">The sequence shown here is derived from an EMBL/GenBank/DDBJ whole genome shotgun (WGS) entry which is preliminary data.</text>
</comment>
<evidence type="ECO:0000256" key="5">
    <source>
        <dbReference type="ARBA" id="ARBA00022692"/>
    </source>
</evidence>
<comment type="subcellular location">
    <subcellularLocation>
        <location evidence="2">Membrane</location>
        <topology evidence="2">Multi-pass membrane protein</topology>
    </subcellularLocation>
</comment>
<accession>A0A9D1S9Y2</accession>
<evidence type="ECO:0000256" key="11">
    <source>
        <dbReference type="SAM" id="Phobius"/>
    </source>
</evidence>
<evidence type="ECO:0000313" key="14">
    <source>
        <dbReference type="Proteomes" id="UP000824093"/>
    </source>
</evidence>
<dbReference type="GO" id="GO:0016020">
    <property type="term" value="C:membrane"/>
    <property type="evidence" value="ECO:0007669"/>
    <property type="project" value="UniProtKB-SubCell"/>
</dbReference>
<sequence length="69" mass="7975">MIEFIISAIKIIFLLGFLIFIHEGGHFLVAKLCKIKVNEFAIGFGPTIWRKQGKETKYAIRLIPLRRIC</sequence>
<evidence type="ECO:0000256" key="9">
    <source>
        <dbReference type="ARBA" id="ARBA00023049"/>
    </source>
</evidence>
<feature type="transmembrane region" description="Helical" evidence="11">
    <location>
        <begin position="6"/>
        <end position="29"/>
    </location>
</feature>
<evidence type="ECO:0000259" key="12">
    <source>
        <dbReference type="Pfam" id="PF02163"/>
    </source>
</evidence>
<dbReference type="GO" id="GO:0006508">
    <property type="term" value="P:proteolysis"/>
    <property type="evidence" value="ECO:0007669"/>
    <property type="project" value="UniProtKB-KW"/>
</dbReference>
<keyword evidence="7" id="KW-0862">Zinc</keyword>
<comment type="cofactor">
    <cofactor evidence="1">
        <name>Zn(2+)</name>
        <dbReference type="ChEBI" id="CHEBI:29105"/>
    </cofactor>
</comment>
<evidence type="ECO:0000256" key="3">
    <source>
        <dbReference type="ARBA" id="ARBA00007931"/>
    </source>
</evidence>
<dbReference type="InterPro" id="IPR004387">
    <property type="entry name" value="Pept_M50_Zn"/>
</dbReference>
<dbReference type="EMBL" id="DVNH01000027">
    <property type="protein sequence ID" value="HIU51833.1"/>
    <property type="molecule type" value="Genomic_DNA"/>
</dbReference>
<evidence type="ECO:0000313" key="13">
    <source>
        <dbReference type="EMBL" id="HIU51833.1"/>
    </source>
</evidence>
<evidence type="ECO:0000256" key="6">
    <source>
        <dbReference type="ARBA" id="ARBA00022801"/>
    </source>
</evidence>
<dbReference type="PANTHER" id="PTHR42837">
    <property type="entry name" value="REGULATOR OF SIGMA-E PROTEASE RSEP"/>
    <property type="match status" value="1"/>
</dbReference>
<evidence type="ECO:0000256" key="7">
    <source>
        <dbReference type="ARBA" id="ARBA00022833"/>
    </source>
</evidence>
<dbReference type="Proteomes" id="UP000824093">
    <property type="component" value="Unassembled WGS sequence"/>
</dbReference>
<protein>
    <submittedName>
        <fullName evidence="13">Site-2 protease family protein</fullName>
    </submittedName>
</protein>
<reference evidence="13" key="1">
    <citation type="submission" date="2020-10" db="EMBL/GenBank/DDBJ databases">
        <authorList>
            <person name="Gilroy R."/>
        </authorList>
    </citation>
    <scope>NUCLEOTIDE SEQUENCE</scope>
    <source>
        <strain evidence="13">CHK195-15760</strain>
    </source>
</reference>
<evidence type="ECO:0000256" key="4">
    <source>
        <dbReference type="ARBA" id="ARBA00022670"/>
    </source>
</evidence>
<keyword evidence="10 11" id="KW-0472">Membrane</keyword>
<name>A0A9D1S9Y2_9FIRM</name>
<evidence type="ECO:0000256" key="2">
    <source>
        <dbReference type="ARBA" id="ARBA00004141"/>
    </source>
</evidence>
<comment type="similarity">
    <text evidence="3">Belongs to the peptidase M50B family.</text>
</comment>
<feature type="domain" description="Peptidase M50" evidence="12">
    <location>
        <begin position="11"/>
        <end position="65"/>
    </location>
</feature>
<reference evidence="13" key="2">
    <citation type="journal article" date="2021" name="PeerJ">
        <title>Extensive microbial diversity within the chicken gut microbiome revealed by metagenomics and culture.</title>
        <authorList>
            <person name="Gilroy R."/>
            <person name="Ravi A."/>
            <person name="Getino M."/>
            <person name="Pursley I."/>
            <person name="Horton D.L."/>
            <person name="Alikhan N.F."/>
            <person name="Baker D."/>
            <person name="Gharbi K."/>
            <person name="Hall N."/>
            <person name="Watson M."/>
            <person name="Adriaenssens E.M."/>
            <person name="Foster-Nyarko E."/>
            <person name="Jarju S."/>
            <person name="Secka A."/>
            <person name="Antonio M."/>
            <person name="Oren A."/>
            <person name="Chaudhuri R.R."/>
            <person name="La Ragione R."/>
            <person name="Hildebrand F."/>
            <person name="Pallen M.J."/>
        </authorList>
    </citation>
    <scope>NUCLEOTIDE SEQUENCE</scope>
    <source>
        <strain evidence="13">CHK195-15760</strain>
    </source>
</reference>
<keyword evidence="6" id="KW-0378">Hydrolase</keyword>
<keyword evidence="5 11" id="KW-0812">Transmembrane</keyword>
<dbReference type="PANTHER" id="PTHR42837:SF2">
    <property type="entry name" value="MEMBRANE METALLOPROTEASE ARASP2, CHLOROPLASTIC-RELATED"/>
    <property type="match status" value="1"/>
</dbReference>